<keyword evidence="3 6" id="KW-0805">Transcription regulation</keyword>
<evidence type="ECO:0000313" key="7">
    <source>
        <dbReference type="EMBL" id="KAH7135098.1"/>
    </source>
</evidence>
<dbReference type="GO" id="GO:0016592">
    <property type="term" value="C:mediator complex"/>
    <property type="evidence" value="ECO:0007669"/>
    <property type="project" value="InterPro"/>
</dbReference>
<dbReference type="OrthoDB" id="337270at2759"/>
<comment type="similarity">
    <text evidence="2 6">Belongs to the Mediator complex subunit 10 family.</text>
</comment>
<reference evidence="7" key="1">
    <citation type="journal article" date="2021" name="Nat. Commun.">
        <title>Genetic determinants of endophytism in the Arabidopsis root mycobiome.</title>
        <authorList>
            <person name="Mesny F."/>
            <person name="Miyauchi S."/>
            <person name="Thiergart T."/>
            <person name="Pickel B."/>
            <person name="Atanasova L."/>
            <person name="Karlsson M."/>
            <person name="Huettel B."/>
            <person name="Barry K.W."/>
            <person name="Haridas S."/>
            <person name="Chen C."/>
            <person name="Bauer D."/>
            <person name="Andreopoulos W."/>
            <person name="Pangilinan J."/>
            <person name="LaButti K."/>
            <person name="Riley R."/>
            <person name="Lipzen A."/>
            <person name="Clum A."/>
            <person name="Drula E."/>
            <person name="Henrissat B."/>
            <person name="Kohler A."/>
            <person name="Grigoriev I.V."/>
            <person name="Martin F.M."/>
            <person name="Hacquard S."/>
        </authorList>
    </citation>
    <scope>NUCLEOTIDE SEQUENCE</scope>
    <source>
        <strain evidence="7">MPI-CAGE-CH-0243</strain>
    </source>
</reference>
<evidence type="ECO:0000256" key="5">
    <source>
        <dbReference type="ARBA" id="ARBA00023242"/>
    </source>
</evidence>
<dbReference type="AlphaFoldDB" id="A0A9P9ECS8"/>
<keyword evidence="6" id="KW-0010">Activator</keyword>
<organism evidence="7 8">
    <name type="scientific">Dendryphion nanum</name>
    <dbReference type="NCBI Taxonomy" id="256645"/>
    <lineage>
        <taxon>Eukaryota</taxon>
        <taxon>Fungi</taxon>
        <taxon>Dikarya</taxon>
        <taxon>Ascomycota</taxon>
        <taxon>Pezizomycotina</taxon>
        <taxon>Dothideomycetes</taxon>
        <taxon>Pleosporomycetidae</taxon>
        <taxon>Pleosporales</taxon>
        <taxon>Torulaceae</taxon>
        <taxon>Dendryphion</taxon>
    </lineage>
</organism>
<dbReference type="InterPro" id="IPR019145">
    <property type="entry name" value="Mediator_Med10"/>
</dbReference>
<accession>A0A9P9ECS8</accession>
<dbReference type="Pfam" id="PF09748">
    <property type="entry name" value="Med10"/>
    <property type="match status" value="1"/>
</dbReference>
<keyword evidence="5 6" id="KW-0539">Nucleus</keyword>
<name>A0A9P9ECS8_9PLEO</name>
<dbReference type="GO" id="GO:0003712">
    <property type="term" value="F:transcription coregulator activity"/>
    <property type="evidence" value="ECO:0007669"/>
    <property type="project" value="InterPro"/>
</dbReference>
<evidence type="ECO:0000256" key="3">
    <source>
        <dbReference type="ARBA" id="ARBA00023015"/>
    </source>
</evidence>
<evidence type="ECO:0000313" key="8">
    <source>
        <dbReference type="Proteomes" id="UP000700596"/>
    </source>
</evidence>
<dbReference type="Proteomes" id="UP000700596">
    <property type="component" value="Unassembled WGS sequence"/>
</dbReference>
<gene>
    <name evidence="6" type="primary">MED10</name>
    <name evidence="7" type="ORF">B0J11DRAFT_547133</name>
</gene>
<proteinExistence type="inferred from homology"/>
<comment type="subunit">
    <text evidence="6">Component of the Mediator complex.</text>
</comment>
<sequence>MAPASSIHAVNAVEAQLRDIIQNLYNLIVQALEHQGSATQEAMKREMQSLVQNLVKLSQSAPNVAINIPPEVTSYVENSRNPDVFTREFVETVQRMNQMLKGQAQAYRSMQDLLAKAIIKGIPELEDDVKKVVESTGHTITSTAPLKT</sequence>
<keyword evidence="4 6" id="KW-0804">Transcription</keyword>
<dbReference type="EMBL" id="JAGMWT010000002">
    <property type="protein sequence ID" value="KAH7135098.1"/>
    <property type="molecule type" value="Genomic_DNA"/>
</dbReference>
<evidence type="ECO:0000256" key="2">
    <source>
        <dbReference type="ARBA" id="ARBA00005389"/>
    </source>
</evidence>
<comment type="function">
    <text evidence="6">Component of the Mediator complex, a coactivator involved in the regulated transcription of nearly all RNA polymerase II-dependent genes. Mediator functions as a bridge to convey information from gene-specific regulatory proteins to the basal RNA polymerase II transcription machinery. Mediator is recruited to promoters by direct interactions with regulatory proteins and serves as a scaffold for the assembly of a functional preinitiation complex with RNA polymerase II and the general transcription factors.</text>
</comment>
<evidence type="ECO:0000256" key="6">
    <source>
        <dbReference type="RuleBase" id="RU364146"/>
    </source>
</evidence>
<evidence type="ECO:0000256" key="4">
    <source>
        <dbReference type="ARBA" id="ARBA00023163"/>
    </source>
</evidence>
<dbReference type="GO" id="GO:0006357">
    <property type="term" value="P:regulation of transcription by RNA polymerase II"/>
    <property type="evidence" value="ECO:0007669"/>
    <property type="project" value="InterPro"/>
</dbReference>
<evidence type="ECO:0000256" key="1">
    <source>
        <dbReference type="ARBA" id="ARBA00004123"/>
    </source>
</evidence>
<comment type="subcellular location">
    <subcellularLocation>
        <location evidence="1 6">Nucleus</location>
    </subcellularLocation>
</comment>
<keyword evidence="8" id="KW-1185">Reference proteome</keyword>
<protein>
    <recommendedName>
        <fullName evidence="6">Mediator of RNA polymerase II transcription subunit 10</fullName>
    </recommendedName>
    <alternativeName>
        <fullName evidence="6">Mediator complex subunit 10</fullName>
    </alternativeName>
</protein>
<comment type="caution">
    <text evidence="7">The sequence shown here is derived from an EMBL/GenBank/DDBJ whole genome shotgun (WGS) entry which is preliminary data.</text>
</comment>